<evidence type="ECO:0000313" key="9">
    <source>
        <dbReference type="Proteomes" id="UP001189429"/>
    </source>
</evidence>
<evidence type="ECO:0000256" key="3">
    <source>
        <dbReference type="ARBA" id="ARBA00023235"/>
    </source>
</evidence>
<sequence>MAFKGTRCLGLAFLLALRLVSCGTGPEGLKFLEENGQRGEVVTTASGLQYEVLKPGPPEGPHPNASSSCVVHYRGTLLSGEEFDSSYKRAAPATFKPTQVVRGWTEALQLMRPGDKWKLYLPSELAYGDRGAGGKIPGGAVLVFELELLEIRPEPDGLLAKALGAAQENPLVVILGGLGVYALFTMLQGGGGASGSLSLADALEAEGNARVFMDVQIGDAEPGHVEFVLFAKHYPKTAENFRALCTGEKGKGQSGKDLTFKGSVFHRIIPGFMCQGGDFTRGNGTGGESIYGAKFDDEWASGYIGHSEAGLLSMANAGVYHACDPTGWRILLNSASHLNNKHVVFGKVTSGMETIRQMERVGSGSGSTSKKVVVVDCGEVQAGEKSKDS</sequence>
<evidence type="ECO:0000313" key="8">
    <source>
        <dbReference type="EMBL" id="CAK0891924.1"/>
    </source>
</evidence>
<keyword evidence="2 4" id="KW-0697">Rotamase</keyword>
<gene>
    <name evidence="8" type="ORF">PCOR1329_LOCUS71718</name>
</gene>
<dbReference type="PRINTS" id="PR00153">
    <property type="entry name" value="CSAPPISMRASE"/>
</dbReference>
<evidence type="ECO:0000259" key="7">
    <source>
        <dbReference type="PROSITE" id="PS50072"/>
    </source>
</evidence>
<dbReference type="Pfam" id="PF00254">
    <property type="entry name" value="FKBP_C"/>
    <property type="match status" value="1"/>
</dbReference>
<dbReference type="Gene3D" id="2.40.100.10">
    <property type="entry name" value="Cyclophilin-like"/>
    <property type="match status" value="1"/>
</dbReference>
<dbReference type="InterPro" id="IPR046357">
    <property type="entry name" value="PPIase_dom_sf"/>
</dbReference>
<keyword evidence="5" id="KW-0732">Signal</keyword>
<comment type="caution">
    <text evidence="8">The sequence shown here is derived from an EMBL/GenBank/DDBJ whole genome shotgun (WGS) entry which is preliminary data.</text>
</comment>
<keyword evidence="3 4" id="KW-0413">Isomerase</keyword>
<dbReference type="PANTHER" id="PTHR11071">
    <property type="entry name" value="PEPTIDYL-PROLYL CIS-TRANS ISOMERASE"/>
    <property type="match status" value="1"/>
</dbReference>
<dbReference type="InterPro" id="IPR002130">
    <property type="entry name" value="Cyclophilin-type_PPIase_dom"/>
</dbReference>
<dbReference type="Pfam" id="PF00160">
    <property type="entry name" value="Pro_isomerase"/>
    <property type="match status" value="1"/>
</dbReference>
<dbReference type="SUPFAM" id="SSF54534">
    <property type="entry name" value="FKBP-like"/>
    <property type="match status" value="1"/>
</dbReference>
<name>A0ABN9X1W6_9DINO</name>
<dbReference type="PROSITE" id="PS50072">
    <property type="entry name" value="CSA_PPIASE_2"/>
    <property type="match status" value="1"/>
</dbReference>
<evidence type="ECO:0000256" key="4">
    <source>
        <dbReference type="PROSITE-ProRule" id="PRU00277"/>
    </source>
</evidence>
<evidence type="ECO:0000259" key="6">
    <source>
        <dbReference type="PROSITE" id="PS50059"/>
    </source>
</evidence>
<keyword evidence="9" id="KW-1185">Reference proteome</keyword>
<dbReference type="InterPro" id="IPR000774">
    <property type="entry name" value="PPIase_FKBP_N"/>
</dbReference>
<protein>
    <recommendedName>
        <fullName evidence="1 4">peptidylprolyl isomerase</fullName>
        <ecNumber evidence="1 4">5.2.1.8</ecNumber>
    </recommendedName>
</protein>
<comment type="catalytic activity">
    <reaction evidence="4">
        <text>[protein]-peptidylproline (omega=180) = [protein]-peptidylproline (omega=0)</text>
        <dbReference type="Rhea" id="RHEA:16237"/>
        <dbReference type="Rhea" id="RHEA-COMP:10747"/>
        <dbReference type="Rhea" id="RHEA-COMP:10748"/>
        <dbReference type="ChEBI" id="CHEBI:83833"/>
        <dbReference type="ChEBI" id="CHEBI:83834"/>
        <dbReference type="EC" id="5.2.1.8"/>
    </reaction>
</comment>
<feature type="signal peptide" evidence="5">
    <location>
        <begin position="1"/>
        <end position="22"/>
    </location>
</feature>
<dbReference type="PROSITE" id="PS50059">
    <property type="entry name" value="FKBP_PPIASE"/>
    <property type="match status" value="1"/>
</dbReference>
<dbReference type="PANTHER" id="PTHR11071:SF561">
    <property type="entry name" value="PEPTIDYL-PROLYL CIS-TRANS ISOMERASE D-RELATED"/>
    <property type="match status" value="1"/>
</dbReference>
<dbReference type="Proteomes" id="UP001189429">
    <property type="component" value="Unassembled WGS sequence"/>
</dbReference>
<feature type="domain" description="PPIase cyclophilin-type" evidence="7">
    <location>
        <begin position="212"/>
        <end position="379"/>
    </location>
</feature>
<feature type="chain" id="PRO_5046811073" description="peptidylprolyl isomerase" evidence="5">
    <location>
        <begin position="23"/>
        <end position="389"/>
    </location>
</feature>
<evidence type="ECO:0000256" key="5">
    <source>
        <dbReference type="SAM" id="SignalP"/>
    </source>
</evidence>
<feature type="domain" description="PPIase FKBP-type" evidence="6">
    <location>
        <begin position="66"/>
        <end position="152"/>
    </location>
</feature>
<evidence type="ECO:0000256" key="1">
    <source>
        <dbReference type="ARBA" id="ARBA00013194"/>
    </source>
</evidence>
<dbReference type="InterPro" id="IPR001179">
    <property type="entry name" value="PPIase_FKBP_dom"/>
</dbReference>
<dbReference type="Gene3D" id="3.10.50.40">
    <property type="match status" value="1"/>
</dbReference>
<organism evidence="8 9">
    <name type="scientific">Prorocentrum cordatum</name>
    <dbReference type="NCBI Taxonomy" id="2364126"/>
    <lineage>
        <taxon>Eukaryota</taxon>
        <taxon>Sar</taxon>
        <taxon>Alveolata</taxon>
        <taxon>Dinophyceae</taxon>
        <taxon>Prorocentrales</taxon>
        <taxon>Prorocentraceae</taxon>
        <taxon>Prorocentrum</taxon>
    </lineage>
</organism>
<dbReference type="InterPro" id="IPR029000">
    <property type="entry name" value="Cyclophilin-like_dom_sf"/>
</dbReference>
<reference evidence="8" key="1">
    <citation type="submission" date="2023-10" db="EMBL/GenBank/DDBJ databases">
        <authorList>
            <person name="Chen Y."/>
            <person name="Shah S."/>
            <person name="Dougan E. K."/>
            <person name="Thang M."/>
            <person name="Chan C."/>
        </authorList>
    </citation>
    <scope>NUCLEOTIDE SEQUENCE [LARGE SCALE GENOMIC DNA]</scope>
</reference>
<evidence type="ECO:0000256" key="2">
    <source>
        <dbReference type="ARBA" id="ARBA00023110"/>
    </source>
</evidence>
<dbReference type="InterPro" id="IPR020892">
    <property type="entry name" value="Cyclophilin-type_PPIase_CS"/>
</dbReference>
<dbReference type="SUPFAM" id="SSF50891">
    <property type="entry name" value="Cyclophilin-like"/>
    <property type="match status" value="1"/>
</dbReference>
<accession>A0ABN9X1W6</accession>
<dbReference type="EMBL" id="CAUYUJ010019538">
    <property type="protein sequence ID" value="CAK0891924.1"/>
    <property type="molecule type" value="Genomic_DNA"/>
</dbReference>
<dbReference type="PROSITE" id="PS00170">
    <property type="entry name" value="CSA_PPIASE_1"/>
    <property type="match status" value="1"/>
</dbReference>
<dbReference type="EC" id="5.2.1.8" evidence="1 4"/>
<dbReference type="Pfam" id="PF01346">
    <property type="entry name" value="FKBP_N"/>
    <property type="match status" value="1"/>
</dbReference>
<proteinExistence type="predicted"/>